<dbReference type="SUPFAM" id="SSF52096">
    <property type="entry name" value="ClpP/crotonase"/>
    <property type="match status" value="1"/>
</dbReference>
<comment type="caution">
    <text evidence="3">The sequence shown here is derived from an EMBL/GenBank/DDBJ whole genome shotgun (WGS) entry which is preliminary data.</text>
</comment>
<accession>A0A4S3TJZ9</accession>
<dbReference type="PANTHER" id="PTHR11941:SF54">
    <property type="entry name" value="ENOYL-COA HYDRATASE, MITOCHONDRIAL"/>
    <property type="match status" value="1"/>
</dbReference>
<dbReference type="PROSITE" id="PS00166">
    <property type="entry name" value="ENOYL_COA_HYDRATASE"/>
    <property type="match status" value="1"/>
</dbReference>
<dbReference type="Gene3D" id="3.90.226.10">
    <property type="entry name" value="2-enoyl-CoA Hydratase, Chain A, domain 1"/>
    <property type="match status" value="1"/>
</dbReference>
<dbReference type="InterPro" id="IPR018376">
    <property type="entry name" value="Enoyl-CoA_hyd/isom_CS"/>
</dbReference>
<name>A0A4S3TJZ9_9EURY</name>
<evidence type="ECO:0000256" key="1">
    <source>
        <dbReference type="ARBA" id="ARBA00005254"/>
    </source>
</evidence>
<sequence length="236" mass="24921">MIDVTTDAERSIRTITLDRPDARNALTVGGLESLDTAIADAEEAVIYLTGNGPAFSAGADLETVGGLDGDPERAEAFARLGQRVARTIDESTAITVAGIDGPALGGGLELALACDVRVGTPDSSYGEPGVTFGLFGAWGGTVRLPRVLGEGNALEFALSGRTVDAEDALRMGLISRIEAEPRVVADELLENAHDALPVLKRRIRDDDERATQERREAQAFGRLVEAHADDIDALLE</sequence>
<dbReference type="RefSeq" id="WP_141465916.1">
    <property type="nucleotide sequence ID" value="NZ_RBZW01000058.1"/>
</dbReference>
<dbReference type="Proteomes" id="UP000318864">
    <property type="component" value="Unassembled WGS sequence"/>
</dbReference>
<protein>
    <submittedName>
        <fullName evidence="3">Enoyl-CoA hydratase/isomerase family protein</fullName>
    </submittedName>
</protein>
<keyword evidence="4" id="KW-1185">Reference proteome</keyword>
<comment type="similarity">
    <text evidence="1 2">Belongs to the enoyl-CoA hydratase/isomerase family.</text>
</comment>
<organism evidence="3 4">
    <name type="scientific">Salinadaptatus halalkaliphilus</name>
    <dbReference type="NCBI Taxonomy" id="2419781"/>
    <lineage>
        <taxon>Archaea</taxon>
        <taxon>Methanobacteriati</taxon>
        <taxon>Methanobacteriota</taxon>
        <taxon>Stenosarchaea group</taxon>
        <taxon>Halobacteria</taxon>
        <taxon>Halobacteriales</taxon>
        <taxon>Natrialbaceae</taxon>
        <taxon>Salinadaptatus</taxon>
    </lineage>
</organism>
<evidence type="ECO:0000313" key="3">
    <source>
        <dbReference type="EMBL" id="THE63573.1"/>
    </source>
</evidence>
<dbReference type="PANTHER" id="PTHR11941">
    <property type="entry name" value="ENOYL-COA HYDRATASE-RELATED"/>
    <property type="match status" value="1"/>
</dbReference>
<gene>
    <name evidence="3" type="ORF">D8Y22_17270</name>
</gene>
<dbReference type="OrthoDB" id="203755at2157"/>
<dbReference type="AlphaFoldDB" id="A0A4S3TJZ9"/>
<dbReference type="EMBL" id="RBZW01000058">
    <property type="protein sequence ID" value="THE63573.1"/>
    <property type="molecule type" value="Genomic_DNA"/>
</dbReference>
<keyword evidence="3" id="KW-0413">Isomerase</keyword>
<dbReference type="Pfam" id="PF00378">
    <property type="entry name" value="ECH_1"/>
    <property type="match status" value="1"/>
</dbReference>
<dbReference type="GO" id="GO:0016853">
    <property type="term" value="F:isomerase activity"/>
    <property type="evidence" value="ECO:0007669"/>
    <property type="project" value="UniProtKB-KW"/>
</dbReference>
<evidence type="ECO:0000256" key="2">
    <source>
        <dbReference type="RuleBase" id="RU003707"/>
    </source>
</evidence>
<dbReference type="InterPro" id="IPR001753">
    <property type="entry name" value="Enoyl-CoA_hydra/iso"/>
</dbReference>
<dbReference type="GO" id="GO:0006635">
    <property type="term" value="P:fatty acid beta-oxidation"/>
    <property type="evidence" value="ECO:0007669"/>
    <property type="project" value="TreeGrafter"/>
</dbReference>
<reference evidence="3 4" key="1">
    <citation type="submission" date="2018-10" db="EMBL/GenBank/DDBJ databases">
        <title>Natronolimnobius sp. XQ-INN 246 isolated from Inner Mongolia Autonomous Region of China.</title>
        <authorList>
            <person name="Xue Q."/>
        </authorList>
    </citation>
    <scope>NUCLEOTIDE SEQUENCE [LARGE SCALE GENOMIC DNA]</scope>
    <source>
        <strain evidence="3 4">XQ-INN 246</strain>
    </source>
</reference>
<dbReference type="InterPro" id="IPR029045">
    <property type="entry name" value="ClpP/crotonase-like_dom_sf"/>
</dbReference>
<evidence type="ECO:0000313" key="4">
    <source>
        <dbReference type="Proteomes" id="UP000318864"/>
    </source>
</evidence>
<proteinExistence type="inferred from homology"/>
<dbReference type="CDD" id="cd06558">
    <property type="entry name" value="crotonase-like"/>
    <property type="match status" value="1"/>
</dbReference>